<keyword evidence="3" id="KW-1185">Reference proteome</keyword>
<accession>A0A4P6Q462</accession>
<proteinExistence type="predicted"/>
<sequence length="192" mass="21444">MTGNAAFARSGSGEDGIMDAATEAEPQDGKARLVIEPIPAEDIVLRVLGSWSSYGALIPIIQGLNGGVVIWPIRLYSLFLAAGILRGLLLAWFYRGHRLRIDDEGFDLVKKRRTRRVPLFEISQVGLASGNQGWGFGHIWIEKKNMRRVTVHKVAVFTGEIDEKKREFAELAPELGFRKVKDSWRTVGAWAR</sequence>
<keyword evidence="1" id="KW-1133">Transmembrane helix</keyword>
<dbReference type="AlphaFoldDB" id="A0A4P6Q462"/>
<feature type="transmembrane region" description="Helical" evidence="1">
    <location>
        <begin position="73"/>
        <end position="94"/>
    </location>
</feature>
<keyword evidence="1" id="KW-0472">Membrane</keyword>
<evidence type="ECO:0000313" key="3">
    <source>
        <dbReference type="Proteomes" id="UP000292235"/>
    </source>
</evidence>
<dbReference type="EMBL" id="CP036455">
    <property type="protein sequence ID" value="QBI55425.1"/>
    <property type="molecule type" value="Genomic_DNA"/>
</dbReference>
<protein>
    <submittedName>
        <fullName evidence="2">Uncharacterized protein</fullName>
    </submittedName>
</protein>
<reference evidence="2 3" key="1">
    <citation type="submission" date="2019-02" db="EMBL/GenBank/DDBJ databases">
        <authorList>
            <person name="Khodamoradi S."/>
            <person name="Hahnke R.L."/>
            <person name="Kaempfer P."/>
            <person name="Schumann P."/>
            <person name="Rohde M."/>
            <person name="Steinert M."/>
            <person name="Luzhetskyy A."/>
            <person name="Wink J."/>
            <person name="Ruckert C."/>
        </authorList>
    </citation>
    <scope>NUCLEOTIDE SEQUENCE [LARGE SCALE GENOMIC DNA]</scope>
    <source>
        <strain evidence="2 3">M2</strain>
    </source>
</reference>
<evidence type="ECO:0000256" key="1">
    <source>
        <dbReference type="SAM" id="Phobius"/>
    </source>
</evidence>
<organism evidence="2 3">
    <name type="scientific">Streptomonospora litoralis</name>
    <dbReference type="NCBI Taxonomy" id="2498135"/>
    <lineage>
        <taxon>Bacteria</taxon>
        <taxon>Bacillati</taxon>
        <taxon>Actinomycetota</taxon>
        <taxon>Actinomycetes</taxon>
        <taxon>Streptosporangiales</taxon>
        <taxon>Nocardiopsidaceae</taxon>
        <taxon>Streptomonospora</taxon>
    </lineage>
</organism>
<keyword evidence="1" id="KW-0812">Transmembrane</keyword>
<gene>
    <name evidence="2" type="ORF">EKD16_18305</name>
</gene>
<dbReference type="Proteomes" id="UP000292235">
    <property type="component" value="Chromosome"/>
</dbReference>
<name>A0A4P6Q462_9ACTN</name>
<dbReference type="KEGG" id="strr:EKD16_18305"/>
<evidence type="ECO:0000313" key="2">
    <source>
        <dbReference type="EMBL" id="QBI55425.1"/>
    </source>
</evidence>